<dbReference type="PANTHER" id="PTHR35008">
    <property type="entry name" value="BLL4482 PROTEIN-RELATED"/>
    <property type="match status" value="1"/>
</dbReference>
<feature type="binding site" description="covalent" evidence="11">
    <location>
        <position position="331"/>
    </location>
    <ligand>
        <name>heme c</name>
        <dbReference type="ChEBI" id="CHEBI:61717"/>
        <label>3</label>
    </ligand>
</feature>
<dbReference type="GO" id="GO:0005506">
    <property type="term" value="F:iron ion binding"/>
    <property type="evidence" value="ECO:0007669"/>
    <property type="project" value="InterPro"/>
</dbReference>
<keyword evidence="7" id="KW-0677">Repeat</keyword>
<dbReference type="SUPFAM" id="SSF46626">
    <property type="entry name" value="Cytochrome c"/>
    <property type="match status" value="3"/>
</dbReference>
<dbReference type="InterPro" id="IPR009056">
    <property type="entry name" value="Cyt_c-like_dom"/>
</dbReference>
<evidence type="ECO:0000256" key="7">
    <source>
        <dbReference type="ARBA" id="ARBA00022737"/>
    </source>
</evidence>
<dbReference type="OrthoDB" id="9811281at2"/>
<accession>A0A1G7WZI2</accession>
<evidence type="ECO:0000256" key="3">
    <source>
        <dbReference type="ARBA" id="ARBA00022475"/>
    </source>
</evidence>
<dbReference type="STRING" id="861298.SAMN04488136_102281"/>
<name>A0A1G7WZI2_9VIBR</name>
<dbReference type="PROSITE" id="PS51007">
    <property type="entry name" value="CYTC"/>
    <property type="match status" value="3"/>
</dbReference>
<sequence>MTDNKRKILKIVIAIVVVVAILALVRLWQTIDTSRSDVADDTVTLSQYKTDDLDAIKRGEYVMRVGDCSACHTAGNGYMGGGYDIKTPFGDLYSSNITPDPETGIGNMTERDFYNAVRQGMGSHGFLYPAMPYTAYVKMSDQDMHDLWAYFSTVKPVKHDIDETKDMPFPFNVRLSLAGWNMLFFDNSGLEQDANQSAEWNRGKYLVDGGGHCSACHSPRNLLGGEVTSGYMQGGNLGEWYAPDLTSNPHKGIGDMSEQQIKDYLKTGSDGIGVATGAMAEAIEHSTQYFTDEDLGAIATYLKSIPASQGGEPHPQLKVSDKVALSYEVNCSACHGLEGEGIKGMVPAFAKNNVINADDPTNLIHAMLKGARAAHTHTAQTAAGMPSFAWKMNDQEIADVLNYVRNSWGNTALEVTADQVAEMRDSLGARQKLTVPAK</sequence>
<feature type="binding site" description="covalent" evidence="11">
    <location>
        <position position="68"/>
    </location>
    <ligand>
        <name>heme c</name>
        <dbReference type="ChEBI" id="CHEBI:61717"/>
        <label>1</label>
    </ligand>
</feature>
<keyword evidence="13" id="KW-1133">Transmembrane helix</keyword>
<protein>
    <submittedName>
        <fullName evidence="15">Cytochrome c, mono-and diheme variants</fullName>
    </submittedName>
</protein>
<feature type="binding site" description="axial binding residue" evidence="12">
    <location>
        <position position="217"/>
    </location>
    <ligand>
        <name>heme c</name>
        <dbReference type="ChEBI" id="CHEBI:61717"/>
        <label>2</label>
    </ligand>
    <ligandPart>
        <name>Fe</name>
        <dbReference type="ChEBI" id="CHEBI:18248"/>
    </ligandPart>
</feature>
<dbReference type="InterPro" id="IPR051459">
    <property type="entry name" value="Cytochrome_c-type_DH"/>
</dbReference>
<organism evidence="15 17">
    <name type="scientific">Vibrio xiamenensis</name>
    <dbReference type="NCBI Taxonomy" id="861298"/>
    <lineage>
        <taxon>Bacteria</taxon>
        <taxon>Pseudomonadati</taxon>
        <taxon>Pseudomonadota</taxon>
        <taxon>Gammaproteobacteria</taxon>
        <taxon>Vibrionales</taxon>
        <taxon>Vibrionaceae</taxon>
        <taxon>Vibrio</taxon>
    </lineage>
</organism>
<feature type="binding site" description="covalent" evidence="11">
    <location>
        <position position="71"/>
    </location>
    <ligand>
        <name>heme c</name>
        <dbReference type="ChEBI" id="CHEBI:61717"/>
        <label>1</label>
    </ligand>
</feature>
<dbReference type="InterPro" id="IPR008168">
    <property type="entry name" value="Cyt_C_IC"/>
</dbReference>
<dbReference type="GO" id="GO:0020037">
    <property type="term" value="F:heme binding"/>
    <property type="evidence" value="ECO:0007669"/>
    <property type="project" value="InterPro"/>
</dbReference>
<keyword evidence="2" id="KW-0813">Transport</keyword>
<comment type="cofactor">
    <cofactor evidence="11">
        <name>heme c</name>
        <dbReference type="ChEBI" id="CHEBI:61717"/>
    </cofactor>
    <text evidence="11">Binds 3 heme c groups covalently per subunit.</text>
</comment>
<keyword evidence="9 12" id="KW-0408">Iron</keyword>
<dbReference type="Gene3D" id="1.10.760.10">
    <property type="entry name" value="Cytochrome c-like domain"/>
    <property type="match status" value="3"/>
</dbReference>
<keyword evidence="17" id="KW-1185">Reference proteome</keyword>
<dbReference type="PIRSF" id="PIRSF000018">
    <property type="entry name" value="Mb_ADH_cyt_c"/>
    <property type="match status" value="1"/>
</dbReference>
<evidence type="ECO:0000256" key="5">
    <source>
        <dbReference type="ARBA" id="ARBA00022723"/>
    </source>
</evidence>
<dbReference type="RefSeq" id="WP_093269475.1">
    <property type="nucleotide sequence ID" value="NZ_FNDD01000002.1"/>
</dbReference>
<dbReference type="GO" id="GO:0009055">
    <property type="term" value="F:electron transfer activity"/>
    <property type="evidence" value="ECO:0007669"/>
    <property type="project" value="InterPro"/>
</dbReference>
<dbReference type="PANTHER" id="PTHR35008:SF8">
    <property type="entry name" value="ALCOHOL DEHYDROGENASE CYTOCHROME C SUBUNIT"/>
    <property type="match status" value="1"/>
</dbReference>
<keyword evidence="3" id="KW-1003">Cell membrane</keyword>
<dbReference type="PRINTS" id="PR00605">
    <property type="entry name" value="CYTCHROMECIC"/>
</dbReference>
<dbReference type="EMBL" id="FNDD01000004">
    <property type="protein sequence ID" value="SDG88705.1"/>
    <property type="molecule type" value="Genomic_DNA"/>
</dbReference>
<dbReference type="GO" id="GO:0016614">
    <property type="term" value="F:oxidoreductase activity, acting on CH-OH group of donors"/>
    <property type="evidence" value="ECO:0007669"/>
    <property type="project" value="InterPro"/>
</dbReference>
<feature type="binding site" description="covalent" evidence="11">
    <location>
        <position position="216"/>
    </location>
    <ligand>
        <name>heme c</name>
        <dbReference type="ChEBI" id="CHEBI:61717"/>
        <label>2</label>
    </ligand>
</feature>
<reference evidence="15 17" key="1">
    <citation type="submission" date="2016-10" db="EMBL/GenBank/DDBJ databases">
        <authorList>
            <person name="de Groot N.N."/>
        </authorList>
    </citation>
    <scope>NUCLEOTIDE SEQUENCE [LARGE SCALE GENOMIC DNA]</scope>
    <source>
        <strain evidence="15 17">CGMCC 1.10228</strain>
    </source>
</reference>
<proteinExistence type="predicted"/>
<dbReference type="InterPro" id="IPR014353">
    <property type="entry name" value="Membr-bd_ADH_cyt_c"/>
</dbReference>
<dbReference type="EMBL" id="FNDD01000002">
    <property type="protein sequence ID" value="SDG77315.1"/>
    <property type="molecule type" value="Genomic_DNA"/>
</dbReference>
<evidence type="ECO:0000256" key="12">
    <source>
        <dbReference type="PIRSR" id="PIRSR000018-51"/>
    </source>
</evidence>
<feature type="domain" description="Cytochrome c" evidence="14">
    <location>
        <begin position="198"/>
        <end position="306"/>
    </location>
</feature>
<feature type="domain" description="Cytochrome c" evidence="14">
    <location>
        <begin position="54"/>
        <end position="155"/>
    </location>
</feature>
<feature type="binding site" description="covalent" evidence="11">
    <location>
        <position position="334"/>
    </location>
    <ligand>
        <name>heme c</name>
        <dbReference type="ChEBI" id="CHEBI:61717"/>
        <label>3</label>
    </ligand>
</feature>
<evidence type="ECO:0000256" key="1">
    <source>
        <dbReference type="ARBA" id="ARBA00004236"/>
    </source>
</evidence>
<feature type="binding site" description="axial binding residue" evidence="12">
    <location>
        <position position="72"/>
    </location>
    <ligand>
        <name>heme c</name>
        <dbReference type="ChEBI" id="CHEBI:61717"/>
        <label>1</label>
    </ligand>
    <ligandPart>
        <name>Fe</name>
        <dbReference type="ChEBI" id="CHEBI:18248"/>
    </ligandPart>
</feature>
<feature type="binding site" description="axial binding residue" evidence="12">
    <location>
        <position position="335"/>
    </location>
    <ligand>
        <name>heme c</name>
        <dbReference type="ChEBI" id="CHEBI:61717"/>
        <label>3</label>
    </ligand>
    <ligandPart>
        <name>Fe</name>
        <dbReference type="ChEBI" id="CHEBI:18248"/>
    </ligandPart>
</feature>
<keyword evidence="6" id="KW-0732">Signal</keyword>
<evidence type="ECO:0000256" key="11">
    <source>
        <dbReference type="PIRSR" id="PIRSR000018-50"/>
    </source>
</evidence>
<keyword evidence="8" id="KW-0249">Electron transport</keyword>
<evidence type="ECO:0000256" key="10">
    <source>
        <dbReference type="ARBA" id="ARBA00023136"/>
    </source>
</evidence>
<evidence type="ECO:0000256" key="2">
    <source>
        <dbReference type="ARBA" id="ARBA00022448"/>
    </source>
</evidence>
<keyword evidence="4 11" id="KW-0349">Heme</keyword>
<dbReference type="Pfam" id="PF13442">
    <property type="entry name" value="Cytochrome_CBB3"/>
    <property type="match status" value="1"/>
</dbReference>
<keyword evidence="10 13" id="KW-0472">Membrane</keyword>
<feature type="binding site" description="covalent" evidence="11">
    <location>
        <position position="213"/>
    </location>
    <ligand>
        <name>heme c</name>
        <dbReference type="ChEBI" id="CHEBI:61717"/>
        <label>2</label>
    </ligand>
</feature>
<keyword evidence="5 12" id="KW-0479">Metal-binding</keyword>
<evidence type="ECO:0000256" key="6">
    <source>
        <dbReference type="ARBA" id="ARBA00022729"/>
    </source>
</evidence>
<gene>
    <name evidence="15" type="ORF">SAMN04488136_102281</name>
    <name evidence="16" type="ORF">SAMN04488136_10485</name>
</gene>
<evidence type="ECO:0000313" key="15">
    <source>
        <dbReference type="EMBL" id="SDG77315.1"/>
    </source>
</evidence>
<evidence type="ECO:0000313" key="17">
    <source>
        <dbReference type="Proteomes" id="UP000198854"/>
    </source>
</evidence>
<dbReference type="Proteomes" id="UP000198854">
    <property type="component" value="Unassembled WGS sequence"/>
</dbReference>
<dbReference type="GO" id="GO:0005886">
    <property type="term" value="C:plasma membrane"/>
    <property type="evidence" value="ECO:0007669"/>
    <property type="project" value="UniProtKB-SubCell"/>
</dbReference>
<evidence type="ECO:0000256" key="9">
    <source>
        <dbReference type="ARBA" id="ARBA00023004"/>
    </source>
</evidence>
<dbReference type="InterPro" id="IPR036909">
    <property type="entry name" value="Cyt_c-like_dom_sf"/>
</dbReference>
<comment type="subcellular location">
    <subcellularLocation>
        <location evidence="1">Cell membrane</location>
    </subcellularLocation>
</comment>
<dbReference type="Pfam" id="PF00034">
    <property type="entry name" value="Cytochrom_C"/>
    <property type="match status" value="1"/>
</dbReference>
<evidence type="ECO:0000313" key="16">
    <source>
        <dbReference type="EMBL" id="SDG88705.1"/>
    </source>
</evidence>
<dbReference type="AlphaFoldDB" id="A0A1G7WZI2"/>
<evidence type="ECO:0000256" key="4">
    <source>
        <dbReference type="ARBA" id="ARBA00022617"/>
    </source>
</evidence>
<evidence type="ECO:0000259" key="14">
    <source>
        <dbReference type="PROSITE" id="PS51007"/>
    </source>
</evidence>
<feature type="domain" description="Cytochrome c" evidence="14">
    <location>
        <begin position="316"/>
        <end position="408"/>
    </location>
</feature>
<evidence type="ECO:0000256" key="13">
    <source>
        <dbReference type="SAM" id="Phobius"/>
    </source>
</evidence>
<keyword evidence="13" id="KW-0812">Transmembrane</keyword>
<feature type="transmembrane region" description="Helical" evidence="13">
    <location>
        <begin position="7"/>
        <end position="28"/>
    </location>
</feature>
<evidence type="ECO:0000256" key="8">
    <source>
        <dbReference type="ARBA" id="ARBA00022982"/>
    </source>
</evidence>